<reference evidence="3" key="1">
    <citation type="submission" date="2019-04" db="EMBL/GenBank/DDBJ databases">
        <title>Friends and foes A comparative genomics studyof 23 Aspergillus species from section Flavi.</title>
        <authorList>
            <consortium name="DOE Joint Genome Institute"/>
            <person name="Kjaerbolling I."/>
            <person name="Vesth T."/>
            <person name="Frisvad J.C."/>
            <person name="Nybo J.L."/>
            <person name="Theobald S."/>
            <person name="Kildgaard S."/>
            <person name="Isbrandt T."/>
            <person name="Kuo A."/>
            <person name="Sato A."/>
            <person name="Lyhne E.K."/>
            <person name="Kogle M.E."/>
            <person name="Wiebenga A."/>
            <person name="Kun R.S."/>
            <person name="Lubbers R.J."/>
            <person name="Makela M.R."/>
            <person name="Barry K."/>
            <person name="Chovatia M."/>
            <person name="Clum A."/>
            <person name="Daum C."/>
            <person name="Haridas S."/>
            <person name="He G."/>
            <person name="LaButti K."/>
            <person name="Lipzen A."/>
            <person name="Mondo S."/>
            <person name="Riley R."/>
            <person name="Salamov A."/>
            <person name="Simmons B.A."/>
            <person name="Magnuson J.K."/>
            <person name="Henrissat B."/>
            <person name="Mortensen U.H."/>
            <person name="Larsen T.O."/>
            <person name="Devries R.P."/>
            <person name="Grigoriev I.V."/>
            <person name="Machida M."/>
            <person name="Baker S.E."/>
            <person name="Andersen M.R."/>
        </authorList>
    </citation>
    <scope>NUCLEOTIDE SEQUENCE [LARGE SCALE GENOMIC DNA]</scope>
    <source>
        <strain evidence="3">IBT 14317</strain>
    </source>
</reference>
<dbReference type="EMBL" id="ML735222">
    <property type="protein sequence ID" value="KAE8394668.1"/>
    <property type="molecule type" value="Genomic_DNA"/>
</dbReference>
<dbReference type="PANTHER" id="PTHR10622:SF10">
    <property type="entry name" value="HET DOMAIN-CONTAINING PROTEIN"/>
    <property type="match status" value="1"/>
</dbReference>
<organism evidence="3">
    <name type="scientific">Petromyces alliaceus</name>
    <name type="common">Aspergillus alliaceus</name>
    <dbReference type="NCBI Taxonomy" id="209559"/>
    <lineage>
        <taxon>Eukaryota</taxon>
        <taxon>Fungi</taxon>
        <taxon>Dikarya</taxon>
        <taxon>Ascomycota</taxon>
        <taxon>Pezizomycotina</taxon>
        <taxon>Eurotiomycetes</taxon>
        <taxon>Eurotiomycetidae</taxon>
        <taxon>Eurotiales</taxon>
        <taxon>Aspergillaceae</taxon>
        <taxon>Aspergillus</taxon>
        <taxon>Aspergillus subgen. Circumdati</taxon>
    </lineage>
</organism>
<dbReference type="InterPro" id="IPR058525">
    <property type="entry name" value="DUF8212"/>
</dbReference>
<sequence length="258" mass="29748">MRLLNARTFQLVEFVGNPPPYAILSHTWSTQEVSFQAILSGGAYYMRGFWKIHGCCEKALEDNLEYVWVDTCCIDKSSPAELSEAINSMFEWYKNAHVCYVYLEDVDVEFPRWYTRGWTLQELLAPSNVVFYNTRWDRIGTKRQLLREISDITKIDEMNLIEFGIRPTSVGQKMSWAANRTTTRPEDMAYCLLGLFGVHLPLLYGEGRNAFRRLQEEIIKCSTDMSIFIWKDGDTRLVAQGNWGVLATSPGCFTTPFV</sequence>
<gene>
    <name evidence="3" type="ORF">BDV23DRAFT_169385</name>
</gene>
<evidence type="ECO:0000259" key="2">
    <source>
        <dbReference type="Pfam" id="PF26640"/>
    </source>
</evidence>
<dbReference type="InterPro" id="IPR010730">
    <property type="entry name" value="HET"/>
</dbReference>
<evidence type="ECO:0000313" key="3">
    <source>
        <dbReference type="EMBL" id="KAE8394668.1"/>
    </source>
</evidence>
<dbReference type="OrthoDB" id="674604at2759"/>
<proteinExistence type="predicted"/>
<protein>
    <submittedName>
        <fullName evidence="3">HET-domain-containing protein</fullName>
    </submittedName>
</protein>
<feature type="domain" description="Heterokaryon incompatibility" evidence="1">
    <location>
        <begin position="21"/>
        <end position="107"/>
    </location>
</feature>
<name>A0A5N7CLY7_PETAA</name>
<accession>A0A5N7CLY7</accession>
<dbReference type="AlphaFoldDB" id="A0A5N7CLY7"/>
<dbReference type="PANTHER" id="PTHR10622">
    <property type="entry name" value="HET DOMAIN-CONTAINING PROTEIN"/>
    <property type="match status" value="1"/>
</dbReference>
<feature type="domain" description="DUF8212" evidence="2">
    <location>
        <begin position="209"/>
        <end position="233"/>
    </location>
</feature>
<dbReference type="Pfam" id="PF26640">
    <property type="entry name" value="DUF8212"/>
    <property type="match status" value="1"/>
</dbReference>
<dbReference type="Proteomes" id="UP000326877">
    <property type="component" value="Unassembled WGS sequence"/>
</dbReference>
<dbReference type="Pfam" id="PF06985">
    <property type="entry name" value="HET"/>
    <property type="match status" value="1"/>
</dbReference>
<evidence type="ECO:0000259" key="1">
    <source>
        <dbReference type="Pfam" id="PF06985"/>
    </source>
</evidence>